<dbReference type="InterPro" id="IPR055414">
    <property type="entry name" value="LRR_R13L4/SHOC2-like"/>
</dbReference>
<evidence type="ECO:0000256" key="2">
    <source>
        <dbReference type="ARBA" id="ARBA00022737"/>
    </source>
</evidence>
<dbReference type="InterPro" id="IPR003591">
    <property type="entry name" value="Leu-rich_rpt_typical-subtyp"/>
</dbReference>
<evidence type="ECO:0000259" key="3">
    <source>
        <dbReference type="PROSITE" id="PS50104"/>
    </source>
</evidence>
<dbReference type="Gene3D" id="3.40.50.10140">
    <property type="entry name" value="Toll/interleukin-1 receptor homology (TIR) domain"/>
    <property type="match status" value="1"/>
</dbReference>
<dbReference type="SMART" id="SM00369">
    <property type="entry name" value="LRR_TYP"/>
    <property type="match status" value="6"/>
</dbReference>
<feature type="domain" description="TIR" evidence="3">
    <location>
        <begin position="13"/>
        <end position="177"/>
    </location>
</feature>
<dbReference type="InterPro" id="IPR035897">
    <property type="entry name" value="Toll_tir_struct_dom_sf"/>
</dbReference>
<dbReference type="PANTHER" id="PTHR11017:SF544">
    <property type="entry name" value="ADP-RIBOSYL CYCLASE_CYCLIC ADP-RIBOSE HYDROLASE"/>
    <property type="match status" value="1"/>
</dbReference>
<gene>
    <name evidence="4" type="ORF">Tco_0861320</name>
</gene>
<dbReference type="Proteomes" id="UP001151760">
    <property type="component" value="Unassembled WGS sequence"/>
</dbReference>
<comment type="caution">
    <text evidence="4">The sequence shown here is derived from an EMBL/GenBank/DDBJ whole genome shotgun (WGS) entry which is preliminary data.</text>
</comment>
<dbReference type="InterPro" id="IPR027417">
    <property type="entry name" value="P-loop_NTPase"/>
</dbReference>
<proteinExistence type="predicted"/>
<evidence type="ECO:0000256" key="1">
    <source>
        <dbReference type="ARBA" id="ARBA00022614"/>
    </source>
</evidence>
<dbReference type="PANTHER" id="PTHR11017">
    <property type="entry name" value="LEUCINE-RICH REPEAT-CONTAINING PROTEIN"/>
    <property type="match status" value="1"/>
</dbReference>
<name>A0ABQ5BKI3_9ASTR</name>
<dbReference type="InterPro" id="IPR000157">
    <property type="entry name" value="TIR_dom"/>
</dbReference>
<dbReference type="SUPFAM" id="SSF52540">
    <property type="entry name" value="P-loop containing nucleoside triphosphate hydrolases"/>
    <property type="match status" value="1"/>
</dbReference>
<dbReference type="Pfam" id="PF23598">
    <property type="entry name" value="LRR_14"/>
    <property type="match status" value="1"/>
</dbReference>
<keyword evidence="2" id="KW-0677">Repeat</keyword>
<dbReference type="SUPFAM" id="SSF52058">
    <property type="entry name" value="L domain-like"/>
    <property type="match status" value="2"/>
</dbReference>
<dbReference type="Gene3D" id="3.80.10.10">
    <property type="entry name" value="Ribonuclease Inhibitor"/>
    <property type="match status" value="3"/>
</dbReference>
<organism evidence="4 5">
    <name type="scientific">Tanacetum coccineum</name>
    <dbReference type="NCBI Taxonomy" id="301880"/>
    <lineage>
        <taxon>Eukaryota</taxon>
        <taxon>Viridiplantae</taxon>
        <taxon>Streptophyta</taxon>
        <taxon>Embryophyta</taxon>
        <taxon>Tracheophyta</taxon>
        <taxon>Spermatophyta</taxon>
        <taxon>Magnoliopsida</taxon>
        <taxon>eudicotyledons</taxon>
        <taxon>Gunneridae</taxon>
        <taxon>Pentapetalae</taxon>
        <taxon>asterids</taxon>
        <taxon>campanulids</taxon>
        <taxon>Asterales</taxon>
        <taxon>Asteraceae</taxon>
        <taxon>Asteroideae</taxon>
        <taxon>Anthemideae</taxon>
        <taxon>Anthemidinae</taxon>
        <taxon>Tanacetum</taxon>
    </lineage>
</organism>
<accession>A0ABQ5BKI3</accession>
<dbReference type="PROSITE" id="PS50104">
    <property type="entry name" value="TIR"/>
    <property type="match status" value="1"/>
</dbReference>
<evidence type="ECO:0000313" key="5">
    <source>
        <dbReference type="Proteomes" id="UP001151760"/>
    </source>
</evidence>
<dbReference type="SUPFAM" id="SSF52200">
    <property type="entry name" value="Toll/Interleukin receptor TIR domain"/>
    <property type="match status" value="1"/>
</dbReference>
<dbReference type="Pfam" id="PF01582">
    <property type="entry name" value="TIR"/>
    <property type="match status" value="1"/>
</dbReference>
<evidence type="ECO:0000313" key="4">
    <source>
        <dbReference type="EMBL" id="GJT14278.1"/>
    </source>
</evidence>
<dbReference type="EMBL" id="BQNB010013299">
    <property type="protein sequence ID" value="GJT14278.1"/>
    <property type="molecule type" value="Genomic_DNA"/>
</dbReference>
<reference evidence="4" key="2">
    <citation type="submission" date="2022-01" db="EMBL/GenBank/DDBJ databases">
        <authorList>
            <person name="Yamashiro T."/>
            <person name="Shiraishi A."/>
            <person name="Satake H."/>
            <person name="Nakayama K."/>
        </authorList>
    </citation>
    <scope>NUCLEOTIDE SEQUENCE</scope>
</reference>
<dbReference type="InterPro" id="IPR032675">
    <property type="entry name" value="LRR_dom_sf"/>
</dbReference>
<keyword evidence="5" id="KW-1185">Reference proteome</keyword>
<sequence>MASSSKLSVQRSFKYDVFLSFRGEDTRKNFVDHLYHALKDKGIYTYKDDEKIQKGKRISDDLIKSIEDSKFYIIVFSKNYASSSWCLEELVKIMESHKMTGHTAYPVFYDVEPTEVRKQSGAVGEAFAKHENEEAAEKWKGALREAADLAGWELKNTNDGHEAKFIKKVVQEISLELRSINSSFDEKLVGMQTRVKDVVSSLEIGTNEVRMVGIKGMGGAGKTTTVRAVYDHLSNHFEAKRLLMRCEGKYQMARCMPLEVRNPLQDMKRCHQKSCMLLACCLPLTVKYWVHFSVSKRLGETKEDAIRILESRGFHARIGLKVLEQRSLITVSSKYIFNLCKPEEVLGMHDHIEEMGKNIVRREHPDEPNKHSRLWITKEIKDILANDMGTEATRCLKLKTARGNPRIAMKGLGKMKKLQYLELDLAVCNFKMKKLHCLGLKISYINSSLPNSLKYLKCRDYPFLNLPKILQANNLVGLDMDSRTRMVQLRKKGEKKVLKKLKFLSLHGSKLTTYDFRITPNLDTLYLNGSYNLKELCMPTSCQKLTCLHISGSRIRTFDLGLTPNMERLSLRNSPNLVELFMPVSCQKLKHLDIYDSKLRTFHLGLTPNLETLSLDYCDDLEELHVCVACPNLKSLNLRKSRLRSLDLELIPNLERLDLYNCADFVELQVSAPRTNLKFLKLCNLRLRSLDLELIPNLEMLYLYNCNKLVEINAPVGCLKKVGYLNLSGCLRFTDFVFHGRSEPNVSHSSAKLDLDGESLDLCPLHPNSNLPKLRFRCSYAEDLPSSVGNIEKLTSFGLCACTDLKKFSDLICSLQCLQKLTLRGDIPEYLGELECLKSLTVSDGDLIEKLPDDLGRLECLEELCFHSSEIKHLPDSICMLKRLKSLTVNNGYYFEDLFEKLPEDLGQLECLEELYVSSKKIEYLPDSICMLKRLKSLNFSGCCCLGKLPEDIGRLESLESLDLWGTAIKHLPDSVCLLKHLKLLDVAHCWCLGKLPKYIGHLESLERLDVSSTEITHLPDSICILKHLNYLNLENCPLLEELPEDLGRLECLEEIWPRTSITRMELSSELL</sequence>
<keyword evidence="1" id="KW-0433">Leucine-rich repeat</keyword>
<protein>
    <submittedName>
        <fullName evidence="4">TMV resistance protein N-like protein</fullName>
    </submittedName>
</protein>
<reference evidence="4" key="1">
    <citation type="journal article" date="2022" name="Int. J. Mol. Sci.">
        <title>Draft Genome of Tanacetum Coccineum: Genomic Comparison of Closely Related Tanacetum-Family Plants.</title>
        <authorList>
            <person name="Yamashiro T."/>
            <person name="Shiraishi A."/>
            <person name="Nakayama K."/>
            <person name="Satake H."/>
        </authorList>
    </citation>
    <scope>NUCLEOTIDE SEQUENCE</scope>
</reference>
<dbReference type="Gene3D" id="3.40.50.300">
    <property type="entry name" value="P-loop containing nucleotide triphosphate hydrolases"/>
    <property type="match status" value="1"/>
</dbReference>
<dbReference type="SMART" id="SM00255">
    <property type="entry name" value="TIR"/>
    <property type="match status" value="1"/>
</dbReference>
<dbReference type="PRINTS" id="PR00364">
    <property type="entry name" value="DISEASERSIST"/>
</dbReference>
<dbReference type="InterPro" id="IPR044974">
    <property type="entry name" value="Disease_R_plants"/>
</dbReference>